<dbReference type="InterPro" id="IPR013520">
    <property type="entry name" value="Ribonucl_H"/>
</dbReference>
<dbReference type="AlphaFoldDB" id="A0A520XFK3"/>
<dbReference type="SUPFAM" id="SSF53098">
    <property type="entry name" value="Ribonuclease H-like"/>
    <property type="match status" value="1"/>
</dbReference>
<dbReference type="GO" id="GO:0003676">
    <property type="term" value="F:nucleic acid binding"/>
    <property type="evidence" value="ECO:0007669"/>
    <property type="project" value="InterPro"/>
</dbReference>
<reference evidence="2 3" key="1">
    <citation type="submission" date="2019-01" db="EMBL/GenBank/DDBJ databases">
        <title>Insights into ecological role of a new deltaproteobacterial order Candidatus Sinidesulfobacterales (Sva0485) by metagenomics and metatranscriptomics.</title>
        <authorList>
            <person name="Tan S."/>
            <person name="Liu J."/>
            <person name="Fang Y."/>
            <person name="Hedlund B."/>
            <person name="Lian Z.-H."/>
            <person name="Huang L.-Y."/>
            <person name="Li J.-T."/>
            <person name="Huang L.-N."/>
            <person name="Li W.-J."/>
            <person name="Jiang H.-C."/>
            <person name="Dong H.-L."/>
            <person name="Shu W.-S."/>
        </authorList>
    </citation>
    <scope>NUCLEOTIDE SEQUENCE [LARGE SCALE GENOMIC DNA]</scope>
    <source>
        <strain evidence="2">AP4</strain>
    </source>
</reference>
<dbReference type="EMBL" id="SHMQ01000005">
    <property type="protein sequence ID" value="RZV39958.1"/>
    <property type="molecule type" value="Genomic_DNA"/>
</dbReference>
<dbReference type="Pfam" id="PF12843">
    <property type="entry name" value="QSregVF_b"/>
    <property type="match status" value="1"/>
</dbReference>
<dbReference type="SMART" id="SM00479">
    <property type="entry name" value="EXOIII"/>
    <property type="match status" value="1"/>
</dbReference>
<dbReference type="GO" id="GO:0004527">
    <property type="term" value="F:exonuclease activity"/>
    <property type="evidence" value="ECO:0007669"/>
    <property type="project" value="UniProtKB-KW"/>
</dbReference>
<dbReference type="InterPro" id="IPR024530">
    <property type="entry name" value="QSregVF_b"/>
</dbReference>
<dbReference type="InterPro" id="IPR012337">
    <property type="entry name" value="RNaseH-like_sf"/>
</dbReference>
<organism evidence="2 3">
    <name type="scientific">Candidatus Acidulodesulfobacterium acidiphilum</name>
    <dbReference type="NCBI Taxonomy" id="2597224"/>
    <lineage>
        <taxon>Bacteria</taxon>
        <taxon>Deltaproteobacteria</taxon>
        <taxon>Candidatus Acidulodesulfobacterales</taxon>
        <taxon>Candidatus Acidulodesulfobacterium</taxon>
    </lineage>
</organism>
<dbReference type="InterPro" id="IPR036397">
    <property type="entry name" value="RNaseH_sf"/>
</dbReference>
<evidence type="ECO:0000259" key="1">
    <source>
        <dbReference type="SMART" id="SM00479"/>
    </source>
</evidence>
<comment type="caution">
    <text evidence="2">The sequence shown here is derived from an EMBL/GenBank/DDBJ whole genome shotgun (WGS) entry which is preliminary data.</text>
</comment>
<keyword evidence="2" id="KW-0269">Exonuclease</keyword>
<evidence type="ECO:0000313" key="3">
    <source>
        <dbReference type="Proteomes" id="UP000322454"/>
    </source>
</evidence>
<evidence type="ECO:0000313" key="2">
    <source>
        <dbReference type="EMBL" id="RZV39958.1"/>
    </source>
</evidence>
<proteinExistence type="predicted"/>
<feature type="domain" description="Exonuclease" evidence="1">
    <location>
        <begin position="2"/>
        <end position="163"/>
    </location>
</feature>
<accession>A0A520XFK3</accession>
<gene>
    <name evidence="2" type="ORF">EVJ48_02980</name>
</gene>
<sequence>MKAVIIDTETTGFAEPRPVEIAWLGLNDVESLGIVHEFEHRYNPGKPIEFGAMAVHHILDEDVADEPSYKTFELPQETEYIIGHKIDYDWEAIGCPEVKRIDTLALSRRIWKDAGSYSQAALIYMLSQDKRKVRERLKSAHSALTDVKICRFILSKIVNVLGVKSWNELWKISEEYRIPETMPFGKHKGTPIGELPPDYIEWALLNLKDIDPYLKKALLLAV</sequence>
<keyword evidence="2" id="KW-0540">Nuclease</keyword>
<dbReference type="CDD" id="cd06127">
    <property type="entry name" value="DEDDh"/>
    <property type="match status" value="1"/>
</dbReference>
<keyword evidence="2" id="KW-0378">Hydrolase</keyword>
<name>A0A520XFK3_9DELT</name>
<dbReference type="Proteomes" id="UP000322454">
    <property type="component" value="Unassembled WGS sequence"/>
</dbReference>
<dbReference type="Gene3D" id="3.30.420.10">
    <property type="entry name" value="Ribonuclease H-like superfamily/Ribonuclease H"/>
    <property type="match status" value="1"/>
</dbReference>
<protein>
    <submittedName>
        <fullName evidence="2">3'-5' exonuclease</fullName>
    </submittedName>
</protein>
<dbReference type="Pfam" id="PF00929">
    <property type="entry name" value="RNase_T"/>
    <property type="match status" value="1"/>
</dbReference>